<evidence type="ECO:0000313" key="6">
    <source>
        <dbReference type="EMBL" id="VEB98730.1"/>
    </source>
</evidence>
<keyword evidence="3" id="KW-0804">Transcription</keyword>
<keyword evidence="2" id="KW-0238">DNA-binding</keyword>
<dbReference type="GO" id="GO:0003677">
    <property type="term" value="F:DNA binding"/>
    <property type="evidence" value="ECO:0007669"/>
    <property type="project" value="UniProtKB-KW"/>
</dbReference>
<gene>
    <name evidence="6" type="primary">fnr_2</name>
    <name evidence="6" type="ORF">NCTC11466_02818</name>
</gene>
<dbReference type="SUPFAM" id="SSF46785">
    <property type="entry name" value="Winged helix' DNA-binding domain"/>
    <property type="match status" value="1"/>
</dbReference>
<dbReference type="PROSITE" id="PS50042">
    <property type="entry name" value="CNMP_BINDING_3"/>
    <property type="match status" value="1"/>
</dbReference>
<dbReference type="RefSeq" id="WP_126356797.1">
    <property type="nucleotide sequence ID" value="NZ_LR134201.1"/>
</dbReference>
<dbReference type="Gene3D" id="1.10.10.10">
    <property type="entry name" value="Winged helix-like DNA-binding domain superfamily/Winged helix DNA-binding domain"/>
    <property type="match status" value="1"/>
</dbReference>
<evidence type="ECO:0000313" key="7">
    <source>
        <dbReference type="Proteomes" id="UP000274122"/>
    </source>
</evidence>
<evidence type="ECO:0000256" key="2">
    <source>
        <dbReference type="ARBA" id="ARBA00023125"/>
    </source>
</evidence>
<dbReference type="InterPro" id="IPR012318">
    <property type="entry name" value="HTH_CRP"/>
</dbReference>
<evidence type="ECO:0000256" key="1">
    <source>
        <dbReference type="ARBA" id="ARBA00023015"/>
    </source>
</evidence>
<organism evidence="6 7">
    <name type="scientific">Cedecea lapagei</name>
    <dbReference type="NCBI Taxonomy" id="158823"/>
    <lineage>
        <taxon>Bacteria</taxon>
        <taxon>Pseudomonadati</taxon>
        <taxon>Pseudomonadota</taxon>
        <taxon>Gammaproteobacteria</taxon>
        <taxon>Enterobacterales</taxon>
        <taxon>Enterobacteriaceae</taxon>
        <taxon>Cedecea</taxon>
    </lineage>
</organism>
<dbReference type="Proteomes" id="UP000274122">
    <property type="component" value="Chromosome"/>
</dbReference>
<dbReference type="GO" id="GO:0003700">
    <property type="term" value="F:DNA-binding transcription factor activity"/>
    <property type="evidence" value="ECO:0007669"/>
    <property type="project" value="TreeGrafter"/>
</dbReference>
<keyword evidence="7" id="KW-1185">Reference proteome</keyword>
<evidence type="ECO:0000259" key="5">
    <source>
        <dbReference type="PROSITE" id="PS51063"/>
    </source>
</evidence>
<feature type="domain" description="HTH crp-type" evidence="5">
    <location>
        <begin position="157"/>
        <end position="225"/>
    </location>
</feature>
<dbReference type="GO" id="GO:0005829">
    <property type="term" value="C:cytosol"/>
    <property type="evidence" value="ECO:0007669"/>
    <property type="project" value="TreeGrafter"/>
</dbReference>
<keyword evidence="1" id="KW-0805">Transcription regulation</keyword>
<dbReference type="InterPro" id="IPR036388">
    <property type="entry name" value="WH-like_DNA-bd_sf"/>
</dbReference>
<dbReference type="Gene3D" id="2.60.120.10">
    <property type="entry name" value="Jelly Rolls"/>
    <property type="match status" value="1"/>
</dbReference>
<dbReference type="CDD" id="cd00038">
    <property type="entry name" value="CAP_ED"/>
    <property type="match status" value="1"/>
</dbReference>
<reference evidence="6 7" key="1">
    <citation type="submission" date="2018-12" db="EMBL/GenBank/DDBJ databases">
        <authorList>
            <consortium name="Pathogen Informatics"/>
        </authorList>
    </citation>
    <scope>NUCLEOTIDE SEQUENCE [LARGE SCALE GENOMIC DNA]</scope>
    <source>
        <strain evidence="6 7">NCTC11466</strain>
    </source>
</reference>
<dbReference type="OrthoDB" id="190787at2"/>
<accession>A0A447V3Y7</accession>
<dbReference type="PANTHER" id="PTHR24567:SF74">
    <property type="entry name" value="HTH-TYPE TRANSCRIPTIONAL REGULATOR ARCR"/>
    <property type="match status" value="1"/>
</dbReference>
<proteinExistence type="predicted"/>
<protein>
    <submittedName>
        <fullName evidence="6">Fumarate and nitrate reduction regulatory protein</fullName>
    </submittedName>
</protein>
<dbReference type="PROSITE" id="PS51063">
    <property type="entry name" value="HTH_CRP_2"/>
    <property type="match status" value="1"/>
</dbReference>
<evidence type="ECO:0000256" key="3">
    <source>
        <dbReference type="ARBA" id="ARBA00023163"/>
    </source>
</evidence>
<name>A0A447V3Y7_9ENTR</name>
<dbReference type="Pfam" id="PF00027">
    <property type="entry name" value="cNMP_binding"/>
    <property type="match status" value="1"/>
</dbReference>
<dbReference type="SMART" id="SM00100">
    <property type="entry name" value="cNMP"/>
    <property type="match status" value="1"/>
</dbReference>
<dbReference type="KEGG" id="clap:NCTC11466_02818"/>
<dbReference type="PANTHER" id="PTHR24567">
    <property type="entry name" value="CRP FAMILY TRANSCRIPTIONAL REGULATORY PROTEIN"/>
    <property type="match status" value="1"/>
</dbReference>
<sequence>MTIVKNALLEKKARQALRATALFGDLSEEEIGRLTVNSEHQQYQTRETIRREGDRLFHCPCILSGQIEVFRHTWFGEEKIFGIFGKYDVVAIAAVFMPHNRYPMTLRARGPVEVLLLGRNEILEVCLGNPRLMQRMLVHFSSKLYELINHIDWLTSSSAEQRLAAWLIELQRQQEGPQIHLPLSRAQLAARLGIRYETLSRLLSGWRRKGVIEVQPGFVTIRNGEYLSELSAPARRMF</sequence>
<dbReference type="SUPFAM" id="SSF51206">
    <property type="entry name" value="cAMP-binding domain-like"/>
    <property type="match status" value="1"/>
</dbReference>
<dbReference type="SMART" id="SM00419">
    <property type="entry name" value="HTH_CRP"/>
    <property type="match status" value="1"/>
</dbReference>
<dbReference type="Pfam" id="PF13545">
    <property type="entry name" value="HTH_Crp_2"/>
    <property type="match status" value="1"/>
</dbReference>
<evidence type="ECO:0000259" key="4">
    <source>
        <dbReference type="PROSITE" id="PS50042"/>
    </source>
</evidence>
<dbReference type="InterPro" id="IPR014710">
    <property type="entry name" value="RmlC-like_jellyroll"/>
</dbReference>
<feature type="domain" description="Cyclic nucleotide-binding" evidence="4">
    <location>
        <begin position="22"/>
        <end position="143"/>
    </location>
</feature>
<dbReference type="PRINTS" id="PR00034">
    <property type="entry name" value="HTHCRP"/>
</dbReference>
<dbReference type="EMBL" id="LR134201">
    <property type="protein sequence ID" value="VEB98730.1"/>
    <property type="molecule type" value="Genomic_DNA"/>
</dbReference>
<dbReference type="InterPro" id="IPR000595">
    <property type="entry name" value="cNMP-bd_dom"/>
</dbReference>
<dbReference type="AlphaFoldDB" id="A0A447V3Y7"/>
<dbReference type="InterPro" id="IPR018490">
    <property type="entry name" value="cNMP-bd_dom_sf"/>
</dbReference>
<dbReference type="InterPro" id="IPR050397">
    <property type="entry name" value="Env_Response_Regulators"/>
</dbReference>
<dbReference type="InterPro" id="IPR036390">
    <property type="entry name" value="WH_DNA-bd_sf"/>
</dbReference>